<dbReference type="Pfam" id="PF06080">
    <property type="entry name" value="DUF938"/>
    <property type="match status" value="1"/>
</dbReference>
<dbReference type="Proteomes" id="UP000001868">
    <property type="component" value="Chromosome"/>
</dbReference>
<dbReference type="SUPFAM" id="SSF53335">
    <property type="entry name" value="S-adenosyl-L-methionine-dependent methyltransferases"/>
    <property type="match status" value="1"/>
</dbReference>
<dbReference type="PANTHER" id="PTHR20974">
    <property type="entry name" value="UPF0585 PROTEIN CG18661"/>
    <property type="match status" value="1"/>
</dbReference>
<dbReference type="Gene3D" id="3.40.50.150">
    <property type="entry name" value="Vaccinia Virus protein VP39"/>
    <property type="match status" value="1"/>
</dbReference>
<keyword evidence="2" id="KW-1185">Reference proteome</keyword>
<dbReference type="eggNOG" id="COG0220">
    <property type="taxonomic scope" value="Bacteria"/>
</dbReference>
<evidence type="ECO:0008006" key="3">
    <source>
        <dbReference type="Google" id="ProtNLM"/>
    </source>
</evidence>
<dbReference type="EMBL" id="CP000747">
    <property type="protein sequence ID" value="ACG79316.1"/>
    <property type="molecule type" value="Genomic_DNA"/>
</dbReference>
<dbReference type="RefSeq" id="WP_012523454.1">
    <property type="nucleotide sequence ID" value="NC_011144.1"/>
</dbReference>
<dbReference type="InterPro" id="IPR029063">
    <property type="entry name" value="SAM-dependent_MTases_sf"/>
</dbReference>
<accession>B4R8V1</accession>
<dbReference type="InterPro" id="IPR010342">
    <property type="entry name" value="DUF938"/>
</dbReference>
<dbReference type="PANTHER" id="PTHR20974:SF0">
    <property type="entry name" value="UPF0585 PROTEIN CG18661"/>
    <property type="match status" value="1"/>
</dbReference>
<dbReference type="AlphaFoldDB" id="B4R8V1"/>
<name>B4R8V1_PHEZH</name>
<evidence type="ECO:0000313" key="2">
    <source>
        <dbReference type="Proteomes" id="UP000001868"/>
    </source>
</evidence>
<sequence length="206" mass="21901">MSEQPLPPGARTAPSTARNREPILDVLKRHLPKQGLVLEIAAGAGEHALYNAAALPGLTWRPTDLDEGALASIEAWREHAGPPNLLPPLRLDAARPEDWPVRRADAIVAINMVHISPWASTLGLMAGAGRVLPAGGVLVLYGPYLEDGVAPAPSNLAFDADLKRRNPEWGLRRVADVAAAAAAHGLSLAERVEMPANNLTLVFRKG</sequence>
<organism evidence="1 2">
    <name type="scientific">Phenylobacterium zucineum (strain HLK1)</name>
    <dbReference type="NCBI Taxonomy" id="450851"/>
    <lineage>
        <taxon>Bacteria</taxon>
        <taxon>Pseudomonadati</taxon>
        <taxon>Pseudomonadota</taxon>
        <taxon>Alphaproteobacteria</taxon>
        <taxon>Caulobacterales</taxon>
        <taxon>Caulobacteraceae</taxon>
        <taxon>Phenylobacterium</taxon>
    </lineage>
</organism>
<dbReference type="HOGENOM" id="CLU_067698_1_0_5"/>
<dbReference type="OrthoDB" id="5525831at2"/>
<evidence type="ECO:0000313" key="1">
    <source>
        <dbReference type="EMBL" id="ACG79316.1"/>
    </source>
</evidence>
<protein>
    <recommendedName>
        <fullName evidence="3">SAM-dependent methyltransferase</fullName>
    </recommendedName>
</protein>
<gene>
    <name evidence="1" type="ordered locus">PHZ_c2907</name>
</gene>
<dbReference type="KEGG" id="pzu:PHZ_c2907"/>
<proteinExistence type="predicted"/>
<reference evidence="1 2" key="1">
    <citation type="journal article" date="2008" name="BMC Genomics">
        <title>Complete genome of Phenylobacterium zucineum - a novel facultative intracellular bacterium isolated from human erythroleukemia cell line K562.</title>
        <authorList>
            <person name="Luo Y."/>
            <person name="Xu X."/>
            <person name="Ding Z."/>
            <person name="Liu Z."/>
            <person name="Zhang B."/>
            <person name="Yan Z."/>
            <person name="Sun J."/>
            <person name="Hu S."/>
            <person name="Hu X."/>
        </authorList>
    </citation>
    <scope>NUCLEOTIDE SEQUENCE [LARGE SCALE GENOMIC DNA]</scope>
    <source>
        <strain evidence="1 2">HLK1</strain>
    </source>
</reference>